<dbReference type="CDD" id="cd05374">
    <property type="entry name" value="17beta-HSD-like_SDR_c"/>
    <property type="match status" value="1"/>
</dbReference>
<keyword evidence="2" id="KW-0560">Oxidoreductase</keyword>
<dbReference type="InterPro" id="IPR002347">
    <property type="entry name" value="SDR_fam"/>
</dbReference>
<dbReference type="Proteomes" id="UP000319160">
    <property type="component" value="Unassembled WGS sequence"/>
</dbReference>
<sequence>MSIPVWLITGSSNGLGLVLTLHVLRAGHRVVASVRSKAKSADAVKKIEEAGGSVIEMDMTESQESIARKVKAIGRIDFLINNAGYSILAACEVISEKEATLQLNTNFFGPLYTMQAALPAMRAQGSGTIVNVSSVAAQDPLPACSLYSASKAALEAASESLALEVAPHGINVLIVEPGNFRTNFVSALSDASPNPESIPEHYDNPVGQIVRKFLTVHGKQIGNPEEGVARIFEAVTGKGGPAGHLAGKVRRLVLGSDAWGRMKRKSEKYMNELNLQEESAKSTDYQE</sequence>
<dbReference type="EMBL" id="VFLP01000037">
    <property type="protein sequence ID" value="TRX92406.1"/>
    <property type="molecule type" value="Genomic_DNA"/>
</dbReference>
<protein>
    <submittedName>
        <fullName evidence="4">Uncharacterized protein</fullName>
    </submittedName>
</protein>
<dbReference type="InterPro" id="IPR051911">
    <property type="entry name" value="SDR_oxidoreductase"/>
</dbReference>
<dbReference type="Pfam" id="PF00106">
    <property type="entry name" value="adh_short"/>
    <property type="match status" value="1"/>
</dbReference>
<reference evidence="5" key="1">
    <citation type="submission" date="2019-06" db="EMBL/GenBank/DDBJ databases">
        <title>Draft genome sequence of the griseofulvin-producing fungus Xylaria cubensis strain G536.</title>
        <authorList>
            <person name="Mead M.E."/>
            <person name="Raja H.A."/>
            <person name="Steenwyk J.L."/>
            <person name="Knowles S.L."/>
            <person name="Oberlies N.H."/>
            <person name="Rokas A."/>
        </authorList>
    </citation>
    <scope>NUCLEOTIDE SEQUENCE [LARGE SCALE GENOMIC DNA]</scope>
    <source>
        <strain evidence="5">G536</strain>
    </source>
</reference>
<dbReference type="OrthoDB" id="1274115at2759"/>
<comment type="similarity">
    <text evidence="1 3">Belongs to the short-chain dehydrogenases/reductases (SDR) family.</text>
</comment>
<name>A0A553HWS6_9PEZI</name>
<gene>
    <name evidence="4" type="ORF">FHL15_006792</name>
</gene>
<dbReference type="SUPFAM" id="SSF51735">
    <property type="entry name" value="NAD(P)-binding Rossmann-fold domains"/>
    <property type="match status" value="1"/>
</dbReference>
<dbReference type="PRINTS" id="PR00081">
    <property type="entry name" value="GDHRDH"/>
</dbReference>
<accession>A0A553HWS6</accession>
<evidence type="ECO:0000256" key="2">
    <source>
        <dbReference type="ARBA" id="ARBA00023002"/>
    </source>
</evidence>
<keyword evidence="5" id="KW-1185">Reference proteome</keyword>
<dbReference type="Gene3D" id="3.40.50.720">
    <property type="entry name" value="NAD(P)-binding Rossmann-like Domain"/>
    <property type="match status" value="1"/>
</dbReference>
<dbReference type="InterPro" id="IPR036291">
    <property type="entry name" value="NAD(P)-bd_dom_sf"/>
</dbReference>
<evidence type="ECO:0000313" key="4">
    <source>
        <dbReference type="EMBL" id="TRX92406.1"/>
    </source>
</evidence>
<comment type="caution">
    <text evidence="4">The sequence shown here is derived from an EMBL/GenBank/DDBJ whole genome shotgun (WGS) entry which is preliminary data.</text>
</comment>
<dbReference type="PRINTS" id="PR00080">
    <property type="entry name" value="SDRFAMILY"/>
</dbReference>
<organism evidence="4 5">
    <name type="scientific">Xylaria flabelliformis</name>
    <dbReference type="NCBI Taxonomy" id="2512241"/>
    <lineage>
        <taxon>Eukaryota</taxon>
        <taxon>Fungi</taxon>
        <taxon>Dikarya</taxon>
        <taxon>Ascomycota</taxon>
        <taxon>Pezizomycotina</taxon>
        <taxon>Sordariomycetes</taxon>
        <taxon>Xylariomycetidae</taxon>
        <taxon>Xylariales</taxon>
        <taxon>Xylariaceae</taxon>
        <taxon>Xylaria</taxon>
    </lineage>
</organism>
<proteinExistence type="inferred from homology"/>
<evidence type="ECO:0000256" key="1">
    <source>
        <dbReference type="ARBA" id="ARBA00006484"/>
    </source>
</evidence>
<evidence type="ECO:0000256" key="3">
    <source>
        <dbReference type="RuleBase" id="RU000363"/>
    </source>
</evidence>
<dbReference type="AlphaFoldDB" id="A0A553HWS6"/>
<dbReference type="PANTHER" id="PTHR43976:SF16">
    <property type="entry name" value="SHORT-CHAIN DEHYDROGENASE_REDUCTASE FAMILY PROTEIN"/>
    <property type="match status" value="1"/>
</dbReference>
<evidence type="ECO:0000313" key="5">
    <source>
        <dbReference type="Proteomes" id="UP000319160"/>
    </source>
</evidence>
<dbReference type="GO" id="GO:0016491">
    <property type="term" value="F:oxidoreductase activity"/>
    <property type="evidence" value="ECO:0007669"/>
    <property type="project" value="UniProtKB-KW"/>
</dbReference>
<dbReference type="PANTHER" id="PTHR43976">
    <property type="entry name" value="SHORT CHAIN DEHYDROGENASE"/>
    <property type="match status" value="1"/>
</dbReference>
<dbReference type="STRING" id="2512241.A0A553HWS6"/>